<dbReference type="PANTHER" id="PTHR47435:SF4">
    <property type="entry name" value="KELCH REPEAT PROTEIN (AFU_ORTHOLOGUE AFUA_5G12780)"/>
    <property type="match status" value="1"/>
</dbReference>
<dbReference type="Pfam" id="PF01344">
    <property type="entry name" value="Kelch_1"/>
    <property type="match status" value="2"/>
</dbReference>
<dbReference type="EMBL" id="ML976984">
    <property type="protein sequence ID" value="KAF1959512.1"/>
    <property type="molecule type" value="Genomic_DNA"/>
</dbReference>
<feature type="compositionally biased region" description="Low complexity" evidence="3">
    <location>
        <begin position="301"/>
        <end position="320"/>
    </location>
</feature>
<gene>
    <name evidence="4" type="ORF">CC80DRAFT_514035</name>
</gene>
<dbReference type="Proteomes" id="UP000800035">
    <property type="component" value="Unassembled WGS sequence"/>
</dbReference>
<dbReference type="InterPro" id="IPR006652">
    <property type="entry name" value="Kelch_1"/>
</dbReference>
<organism evidence="4 5">
    <name type="scientific">Byssothecium circinans</name>
    <dbReference type="NCBI Taxonomy" id="147558"/>
    <lineage>
        <taxon>Eukaryota</taxon>
        <taxon>Fungi</taxon>
        <taxon>Dikarya</taxon>
        <taxon>Ascomycota</taxon>
        <taxon>Pezizomycotina</taxon>
        <taxon>Dothideomycetes</taxon>
        <taxon>Pleosporomycetidae</taxon>
        <taxon>Pleosporales</taxon>
        <taxon>Massarineae</taxon>
        <taxon>Massarinaceae</taxon>
        <taxon>Byssothecium</taxon>
    </lineage>
</organism>
<proteinExistence type="predicted"/>
<dbReference type="InterPro" id="IPR015915">
    <property type="entry name" value="Kelch-typ_b-propeller"/>
</dbReference>
<evidence type="ECO:0000256" key="1">
    <source>
        <dbReference type="ARBA" id="ARBA00022737"/>
    </source>
</evidence>
<evidence type="ECO:0000313" key="4">
    <source>
        <dbReference type="EMBL" id="KAF1959512.1"/>
    </source>
</evidence>
<keyword evidence="5" id="KW-1185">Reference proteome</keyword>
<reference evidence="4" key="1">
    <citation type="journal article" date="2020" name="Stud. Mycol.">
        <title>101 Dothideomycetes genomes: a test case for predicting lifestyles and emergence of pathogens.</title>
        <authorList>
            <person name="Haridas S."/>
            <person name="Albert R."/>
            <person name="Binder M."/>
            <person name="Bloem J."/>
            <person name="Labutti K."/>
            <person name="Salamov A."/>
            <person name="Andreopoulos B."/>
            <person name="Baker S."/>
            <person name="Barry K."/>
            <person name="Bills G."/>
            <person name="Bluhm B."/>
            <person name="Cannon C."/>
            <person name="Castanera R."/>
            <person name="Culley D."/>
            <person name="Daum C."/>
            <person name="Ezra D."/>
            <person name="Gonzalez J."/>
            <person name="Henrissat B."/>
            <person name="Kuo A."/>
            <person name="Liang C."/>
            <person name="Lipzen A."/>
            <person name="Lutzoni F."/>
            <person name="Magnuson J."/>
            <person name="Mondo S."/>
            <person name="Nolan M."/>
            <person name="Ohm R."/>
            <person name="Pangilinan J."/>
            <person name="Park H.-J."/>
            <person name="Ramirez L."/>
            <person name="Alfaro M."/>
            <person name="Sun H."/>
            <person name="Tritt A."/>
            <person name="Yoshinaga Y."/>
            <person name="Zwiers L.-H."/>
            <person name="Turgeon B."/>
            <person name="Goodwin S."/>
            <person name="Spatafora J."/>
            <person name="Crous P."/>
            <person name="Grigoriev I."/>
        </authorList>
    </citation>
    <scope>NUCLEOTIDE SEQUENCE</scope>
    <source>
        <strain evidence="4">CBS 675.92</strain>
    </source>
</reference>
<dbReference type="GO" id="GO:0019760">
    <property type="term" value="P:glucosinolate metabolic process"/>
    <property type="evidence" value="ECO:0007669"/>
    <property type="project" value="UniProtKB-ARBA"/>
</dbReference>
<keyword evidence="1" id="KW-0677">Repeat</keyword>
<sequence length="464" mass="48891">MEPAAASALYAAENLLSGAAALFKGIAHPTLPLKATLTHITSVPLPRSYHTISVVKGRAYIFGGESSPGTLADNDMHIVILPSSGVLEADYTTIKAKPQNADGVVPGPRKGHTSVVIGDNIYVFGGEGVENEKGRIWIFQTLSHTWSYLDPEPETPAPAHRTGHAAASSELPGPKNITFSERAPQKPADPSKVVPEPADPDSWGTVFVIGGKDLQTGETLKDALAFDVRTRTWSNIPTPSGDTLEGASLGLVGDRLYRFGGKTDGNATATTEWLDVSAVWTHAEGGTTPLASGWAWQDISAPAPTPSQSTSTAASPTPTAIKVPSPRFNAGLIPVTTGQGRHYLLLLGGSSPAPSSNVTLLDDIWAFQLAPEKGSAAATKDNIRDKLKLDTHEAQWAEVRYSYVDGKGDVEKRDEEGFVKGVGPRNGFAVSRGSEVDGCGLVVWGGVDAEGRILGDGYLVSVER</sequence>
<dbReference type="PANTHER" id="PTHR47435">
    <property type="entry name" value="KELCH REPEAT PROTEIN (AFU_ORTHOLOGUE AFUA_5G12780)"/>
    <property type="match status" value="1"/>
</dbReference>
<accession>A0A6A5U6M6</accession>
<evidence type="ECO:0000256" key="3">
    <source>
        <dbReference type="SAM" id="MobiDB-lite"/>
    </source>
</evidence>
<dbReference type="SUPFAM" id="SSF117281">
    <property type="entry name" value="Kelch motif"/>
    <property type="match status" value="1"/>
</dbReference>
<keyword evidence="2" id="KW-0408">Iron</keyword>
<feature type="region of interest" description="Disordered" evidence="3">
    <location>
        <begin position="150"/>
        <end position="199"/>
    </location>
</feature>
<protein>
    <recommendedName>
        <fullName evidence="6">Galactose oxidase</fullName>
    </recommendedName>
</protein>
<dbReference type="Gene3D" id="2.120.10.80">
    <property type="entry name" value="Kelch-type beta propeller"/>
    <property type="match status" value="2"/>
</dbReference>
<feature type="region of interest" description="Disordered" evidence="3">
    <location>
        <begin position="301"/>
        <end position="321"/>
    </location>
</feature>
<dbReference type="OrthoDB" id="10250130at2759"/>
<dbReference type="AlphaFoldDB" id="A0A6A5U6M6"/>
<evidence type="ECO:0000256" key="2">
    <source>
        <dbReference type="ARBA" id="ARBA00023004"/>
    </source>
</evidence>
<name>A0A6A5U6M6_9PLEO</name>
<evidence type="ECO:0000313" key="5">
    <source>
        <dbReference type="Proteomes" id="UP000800035"/>
    </source>
</evidence>
<evidence type="ECO:0008006" key="6">
    <source>
        <dbReference type="Google" id="ProtNLM"/>
    </source>
</evidence>